<dbReference type="Pfam" id="PF03721">
    <property type="entry name" value="UDPG_MGDP_dh_N"/>
    <property type="match status" value="1"/>
</dbReference>
<dbReference type="InterPro" id="IPR028359">
    <property type="entry name" value="UDP_ManNAc/GlcNAc_DH"/>
</dbReference>
<evidence type="ECO:0000256" key="1">
    <source>
        <dbReference type="ARBA" id="ARBA00023002"/>
    </source>
</evidence>
<keyword evidence="2" id="KW-0520">NAD</keyword>
<dbReference type="InterPro" id="IPR017476">
    <property type="entry name" value="UDP-Glc/GDP-Man"/>
</dbReference>
<dbReference type="PIRSF" id="PIRSF500136">
    <property type="entry name" value="UDP_ManNAc_DH"/>
    <property type="match status" value="1"/>
</dbReference>
<dbReference type="InterPro" id="IPR001732">
    <property type="entry name" value="UDP-Glc/GDP-Man_DH_N"/>
</dbReference>
<dbReference type="Pfam" id="PF03720">
    <property type="entry name" value="UDPG_MGDP_dh_C"/>
    <property type="match status" value="1"/>
</dbReference>
<sequence>MHEISKVAVIGLGYIGLPTAAVIASRGIRVVGVDTNRRVARTVASGAIHISEPDLDGLVQKVVSNGFLTATNEPEPADIFMIAVPTPIDDENRPDLGCVMAAVDSIAGLLVPGNLVILESTSPVGTTEMIAERILAQRPDLRVGASNGKPGIFVAYCPERVLPGRILTELVSNDRCIGGITAECTRRAQAFYKTFVRGTCVATTSRTAELVKLTENAYRDTNIAFANELSLICDHYGISPWEVIDIANRHPRVNILKPGPGVGGHCIAVDPWFIIDAVPDLARVMRTSRDVNNNKTKVIAERAIALINQRPGASVACCGLAFKANVDDLRESPAVEIAMHLAERFGSRIKVVEPNIRELPRALSNLGAEMLPIDEALMACQVAIVLVDHDEFKMIPLAGRRHLDVIDTRGIWQDMPSMIPENRAPALRKDHAPAKSMIRKSGDGLSDQIMLEQKA</sequence>
<accession>A0A5C8PBK5</accession>
<evidence type="ECO:0000259" key="4">
    <source>
        <dbReference type="SMART" id="SM00984"/>
    </source>
</evidence>
<dbReference type="InterPro" id="IPR008927">
    <property type="entry name" value="6-PGluconate_DH-like_C_sf"/>
</dbReference>
<evidence type="ECO:0000256" key="2">
    <source>
        <dbReference type="ARBA" id="ARBA00023027"/>
    </source>
</evidence>
<dbReference type="SUPFAM" id="SSF51735">
    <property type="entry name" value="NAD(P)-binding Rossmann-fold domains"/>
    <property type="match status" value="1"/>
</dbReference>
<dbReference type="OrthoDB" id="9803238at2"/>
<keyword evidence="1 5" id="KW-0560">Oxidoreductase</keyword>
<dbReference type="Pfam" id="PF00984">
    <property type="entry name" value="UDPG_MGDP_dh"/>
    <property type="match status" value="1"/>
</dbReference>
<dbReference type="EMBL" id="VDUZ01000047">
    <property type="protein sequence ID" value="TXL71179.1"/>
    <property type="molecule type" value="Genomic_DNA"/>
</dbReference>
<evidence type="ECO:0000313" key="6">
    <source>
        <dbReference type="Proteomes" id="UP000321638"/>
    </source>
</evidence>
<dbReference type="NCBIfam" id="NF008286">
    <property type="entry name" value="PRK11064.1"/>
    <property type="match status" value="1"/>
</dbReference>
<dbReference type="SUPFAM" id="SSF52413">
    <property type="entry name" value="UDP-glucose/GDP-mannose dehydrogenase C-terminal domain"/>
    <property type="match status" value="1"/>
</dbReference>
<dbReference type="AlphaFoldDB" id="A0A5C8PBK5"/>
<dbReference type="SUPFAM" id="SSF48179">
    <property type="entry name" value="6-phosphogluconate dehydrogenase C-terminal domain-like"/>
    <property type="match status" value="1"/>
</dbReference>
<dbReference type="InterPro" id="IPR014027">
    <property type="entry name" value="UDP-Glc/GDP-Man_DH_C"/>
</dbReference>
<dbReference type="GO" id="GO:0016628">
    <property type="term" value="F:oxidoreductase activity, acting on the CH-CH group of donors, NAD or NADP as acceptor"/>
    <property type="evidence" value="ECO:0007669"/>
    <property type="project" value="InterPro"/>
</dbReference>
<dbReference type="PANTHER" id="PTHR43491">
    <property type="entry name" value="UDP-N-ACETYL-D-MANNOSAMINE DEHYDROGENASE"/>
    <property type="match status" value="1"/>
</dbReference>
<comment type="caution">
    <text evidence="5">The sequence shown here is derived from an EMBL/GenBank/DDBJ whole genome shotgun (WGS) entry which is preliminary data.</text>
</comment>
<gene>
    <name evidence="5" type="primary">wecC</name>
    <name evidence="5" type="ORF">FHP25_31195</name>
</gene>
<keyword evidence="6" id="KW-1185">Reference proteome</keyword>
<organism evidence="5 6">
    <name type="scientific">Vineibacter terrae</name>
    <dbReference type="NCBI Taxonomy" id="2586908"/>
    <lineage>
        <taxon>Bacteria</taxon>
        <taxon>Pseudomonadati</taxon>
        <taxon>Pseudomonadota</taxon>
        <taxon>Alphaproteobacteria</taxon>
        <taxon>Hyphomicrobiales</taxon>
        <taxon>Vineibacter</taxon>
    </lineage>
</organism>
<dbReference type="Proteomes" id="UP000321638">
    <property type="component" value="Unassembled WGS sequence"/>
</dbReference>
<dbReference type="GO" id="GO:0089714">
    <property type="term" value="F:UDP-N-acetyl-D-mannosamine dehydrogenase activity"/>
    <property type="evidence" value="ECO:0007669"/>
    <property type="project" value="UniProtKB-EC"/>
</dbReference>
<dbReference type="PANTHER" id="PTHR43491:SF1">
    <property type="entry name" value="UDP-N-ACETYL-D-MANNOSAMINE DEHYDROGENASE"/>
    <property type="match status" value="1"/>
</dbReference>
<dbReference type="Gene3D" id="3.40.50.720">
    <property type="entry name" value="NAD(P)-binding Rossmann-like Domain"/>
    <property type="match status" value="2"/>
</dbReference>
<protein>
    <submittedName>
        <fullName evidence="5">UDP-N-acetyl-D-mannosamine dehydrogenase</fullName>
        <ecNumber evidence="5">1.1.1.336</ecNumber>
    </submittedName>
</protein>
<dbReference type="SMART" id="SM00984">
    <property type="entry name" value="UDPG_MGDP_dh_C"/>
    <property type="match status" value="1"/>
</dbReference>
<dbReference type="GO" id="GO:0000271">
    <property type="term" value="P:polysaccharide biosynthetic process"/>
    <property type="evidence" value="ECO:0007669"/>
    <property type="project" value="InterPro"/>
</dbReference>
<reference evidence="5 6" key="1">
    <citation type="submission" date="2019-06" db="EMBL/GenBank/DDBJ databases">
        <title>New taxonomy in bacterial strain CC-CFT640, isolated from vineyard.</title>
        <authorList>
            <person name="Lin S.-Y."/>
            <person name="Tsai C.-F."/>
            <person name="Young C.-C."/>
        </authorList>
    </citation>
    <scope>NUCLEOTIDE SEQUENCE [LARGE SCALE GENOMIC DNA]</scope>
    <source>
        <strain evidence="5 6">CC-CFT640</strain>
    </source>
</reference>
<proteinExistence type="inferred from homology"/>
<comment type="similarity">
    <text evidence="3">Belongs to the UDP-glucose/GDP-mannose dehydrogenase family.</text>
</comment>
<dbReference type="GO" id="GO:0051287">
    <property type="term" value="F:NAD binding"/>
    <property type="evidence" value="ECO:0007669"/>
    <property type="project" value="InterPro"/>
</dbReference>
<dbReference type="PIRSF" id="PIRSF000124">
    <property type="entry name" value="UDPglc_GDPman_dh"/>
    <property type="match status" value="1"/>
</dbReference>
<dbReference type="InterPro" id="IPR014026">
    <property type="entry name" value="UDP-Glc/GDP-Man_DH_dimer"/>
</dbReference>
<dbReference type="EC" id="1.1.1.336" evidence="5"/>
<dbReference type="InterPro" id="IPR036291">
    <property type="entry name" value="NAD(P)-bd_dom_sf"/>
</dbReference>
<evidence type="ECO:0000256" key="3">
    <source>
        <dbReference type="PIRNR" id="PIRNR000124"/>
    </source>
</evidence>
<dbReference type="InterPro" id="IPR036220">
    <property type="entry name" value="UDP-Glc/GDP-Man_DH_C_sf"/>
</dbReference>
<name>A0A5C8PBK5_9HYPH</name>
<dbReference type="RefSeq" id="WP_147850916.1">
    <property type="nucleotide sequence ID" value="NZ_VDUZ01000047.1"/>
</dbReference>
<feature type="domain" description="UDP-glucose/GDP-mannose dehydrogenase C-terminal" evidence="4">
    <location>
        <begin position="316"/>
        <end position="414"/>
    </location>
</feature>
<dbReference type="NCBIfam" id="TIGR03026">
    <property type="entry name" value="NDP-sugDHase"/>
    <property type="match status" value="1"/>
</dbReference>
<dbReference type="Gene3D" id="1.20.5.100">
    <property type="entry name" value="Cytochrome c1, transmembrane anchor, C-terminal"/>
    <property type="match status" value="1"/>
</dbReference>
<evidence type="ECO:0000313" key="5">
    <source>
        <dbReference type="EMBL" id="TXL71179.1"/>
    </source>
</evidence>